<accession>A0AAE3J8R7</accession>
<name>A0AAE3J8R7_9FIRM</name>
<protein>
    <submittedName>
        <fullName evidence="1">Uncharacterized protein</fullName>
    </submittedName>
</protein>
<dbReference type="EMBL" id="JAJEQM010000005">
    <property type="protein sequence ID" value="MCC2210068.1"/>
    <property type="molecule type" value="Genomic_DNA"/>
</dbReference>
<evidence type="ECO:0000313" key="1">
    <source>
        <dbReference type="EMBL" id="MCC2210068.1"/>
    </source>
</evidence>
<comment type="caution">
    <text evidence="1">The sequence shown here is derived from an EMBL/GenBank/DDBJ whole genome shotgun (WGS) entry which is preliminary data.</text>
</comment>
<gene>
    <name evidence="1" type="ORF">LKE05_04575</name>
</gene>
<dbReference type="AlphaFoldDB" id="A0AAE3J8R7"/>
<dbReference type="Proteomes" id="UP001198242">
    <property type="component" value="Unassembled WGS sequence"/>
</dbReference>
<proteinExistence type="predicted"/>
<sequence length="122" mass="14441">MIHIQKSNEGIDIPKKDFASINISTNLYFNGKEIKRYVNKVHMKIKPSDNALCEDERIDREDCIYKLEELKDIISITIDGETYKVPWKDSKKEYNVNVWEDTKKNGDEVEITIFKPMEKNRK</sequence>
<dbReference type="RefSeq" id="WP_308456094.1">
    <property type="nucleotide sequence ID" value="NZ_JAJEQM010000005.1"/>
</dbReference>
<reference evidence="1 2" key="1">
    <citation type="submission" date="2021-10" db="EMBL/GenBank/DDBJ databases">
        <title>Anaerobic single-cell dispensing facilitates the cultivation of human gut bacteria.</title>
        <authorList>
            <person name="Afrizal A."/>
        </authorList>
    </citation>
    <scope>NUCLEOTIDE SEQUENCE [LARGE SCALE GENOMIC DNA]</scope>
    <source>
        <strain evidence="1 2">CLA-AA-H232</strain>
    </source>
</reference>
<evidence type="ECO:0000313" key="2">
    <source>
        <dbReference type="Proteomes" id="UP001198242"/>
    </source>
</evidence>
<keyword evidence="2" id="KW-1185">Reference proteome</keyword>
<organism evidence="1 2">
    <name type="scientific">Hominilimicola fabiformis</name>
    <dbReference type="NCBI Taxonomy" id="2885356"/>
    <lineage>
        <taxon>Bacteria</taxon>
        <taxon>Bacillati</taxon>
        <taxon>Bacillota</taxon>
        <taxon>Clostridia</taxon>
        <taxon>Eubacteriales</taxon>
        <taxon>Oscillospiraceae</taxon>
        <taxon>Hominilimicola</taxon>
    </lineage>
</organism>